<accession>A0A6J5SAW7</accession>
<dbReference type="EMBL" id="LR797365">
    <property type="protein sequence ID" value="CAB4210706.1"/>
    <property type="molecule type" value="Genomic_DNA"/>
</dbReference>
<evidence type="ECO:0000313" key="7">
    <source>
        <dbReference type="EMBL" id="CAB5226748.1"/>
    </source>
</evidence>
<sequence>MTYVMTEKYFEAQEMGPDSWDTVEFEKTADGTFHVAVLDAGVHINSMVMTAEQFTAFKQWVMEQ</sequence>
<dbReference type="EMBL" id="LR798365">
    <property type="protein sequence ID" value="CAB5226748.1"/>
    <property type="molecule type" value="Genomic_DNA"/>
</dbReference>
<evidence type="ECO:0000313" key="6">
    <source>
        <dbReference type="EMBL" id="CAB4210706.1"/>
    </source>
</evidence>
<evidence type="ECO:0000313" key="1">
    <source>
        <dbReference type="EMBL" id="CAB4156440.1"/>
    </source>
</evidence>
<proteinExistence type="predicted"/>
<dbReference type="EMBL" id="LR796628">
    <property type="protein sequence ID" value="CAB4156440.1"/>
    <property type="molecule type" value="Genomic_DNA"/>
</dbReference>
<gene>
    <name evidence="3" type="ORF">UFOVP1064_10</name>
    <name evidence="4" type="ORF">UFOVP1197_53</name>
    <name evidence="5" type="ORF">UFOVP1294_37</name>
    <name evidence="6" type="ORF">UFOVP1412_40</name>
    <name evidence="7" type="ORF">UFOVP1515_31</name>
    <name evidence="1" type="ORF">UFOVP659_65</name>
    <name evidence="2" type="ORF">UFOVP885_44</name>
</gene>
<dbReference type="EMBL" id="LR797154">
    <property type="protein sequence ID" value="CAB4190333.1"/>
    <property type="molecule type" value="Genomic_DNA"/>
</dbReference>
<dbReference type="EMBL" id="LR796846">
    <property type="protein sequence ID" value="CAB4169483.1"/>
    <property type="molecule type" value="Genomic_DNA"/>
</dbReference>
<reference evidence="6" key="1">
    <citation type="submission" date="2020-05" db="EMBL/GenBank/DDBJ databases">
        <authorList>
            <person name="Chiriac C."/>
            <person name="Salcher M."/>
            <person name="Ghai R."/>
            <person name="Kavagutti S V."/>
        </authorList>
    </citation>
    <scope>NUCLEOTIDE SEQUENCE</scope>
</reference>
<protein>
    <submittedName>
        <fullName evidence="6">Uncharacterized protein</fullName>
    </submittedName>
</protein>
<dbReference type="EMBL" id="LR797241">
    <property type="protein sequence ID" value="CAB4195765.1"/>
    <property type="molecule type" value="Genomic_DNA"/>
</dbReference>
<organism evidence="6">
    <name type="scientific">uncultured Caudovirales phage</name>
    <dbReference type="NCBI Taxonomy" id="2100421"/>
    <lineage>
        <taxon>Viruses</taxon>
        <taxon>Duplodnaviria</taxon>
        <taxon>Heunggongvirae</taxon>
        <taxon>Uroviricota</taxon>
        <taxon>Caudoviricetes</taxon>
        <taxon>Peduoviridae</taxon>
        <taxon>Maltschvirus</taxon>
        <taxon>Maltschvirus maltsch</taxon>
    </lineage>
</organism>
<name>A0A6J5SAW7_9CAUD</name>
<evidence type="ECO:0000313" key="2">
    <source>
        <dbReference type="EMBL" id="CAB4169483.1"/>
    </source>
</evidence>
<dbReference type="EMBL" id="LR797015">
    <property type="protein sequence ID" value="CAB4181071.1"/>
    <property type="molecule type" value="Genomic_DNA"/>
</dbReference>
<evidence type="ECO:0000313" key="3">
    <source>
        <dbReference type="EMBL" id="CAB4181071.1"/>
    </source>
</evidence>
<evidence type="ECO:0000313" key="5">
    <source>
        <dbReference type="EMBL" id="CAB4195765.1"/>
    </source>
</evidence>
<evidence type="ECO:0000313" key="4">
    <source>
        <dbReference type="EMBL" id="CAB4190333.1"/>
    </source>
</evidence>